<feature type="compositionally biased region" description="Polar residues" evidence="3">
    <location>
        <begin position="589"/>
        <end position="598"/>
    </location>
</feature>
<feature type="compositionally biased region" description="Basic and acidic residues" evidence="3">
    <location>
        <begin position="539"/>
        <end position="549"/>
    </location>
</feature>
<evidence type="ECO:0000256" key="1">
    <source>
        <dbReference type="ARBA" id="ARBA00004906"/>
    </source>
</evidence>
<dbReference type="SUPFAM" id="SSF54695">
    <property type="entry name" value="POZ domain"/>
    <property type="match status" value="1"/>
</dbReference>
<dbReference type="Proteomes" id="UP000239899">
    <property type="component" value="Unassembled WGS sequence"/>
</dbReference>
<dbReference type="EMBL" id="LHPG02000007">
    <property type="protein sequence ID" value="PRW57115.1"/>
    <property type="molecule type" value="Genomic_DNA"/>
</dbReference>
<dbReference type="SMART" id="SM00225">
    <property type="entry name" value="BTB"/>
    <property type="match status" value="1"/>
</dbReference>
<proteinExistence type="predicted"/>
<comment type="pathway">
    <text evidence="1">Protein modification; protein ubiquitination.</text>
</comment>
<keyword evidence="6" id="KW-1185">Reference proteome</keyword>
<reference evidence="5 6" key="1">
    <citation type="journal article" date="2018" name="Plant J.">
        <title>Genome sequences of Chlorella sorokiniana UTEX 1602 and Micractinium conductrix SAG 241.80: implications to maltose excretion by a green alga.</title>
        <authorList>
            <person name="Arriola M.B."/>
            <person name="Velmurugan N."/>
            <person name="Zhang Y."/>
            <person name="Plunkett M.H."/>
            <person name="Hondzo H."/>
            <person name="Barney B.M."/>
        </authorList>
    </citation>
    <scope>NUCLEOTIDE SEQUENCE [LARGE SCALE GENOMIC DNA]</scope>
    <source>
        <strain evidence="6">UTEX 1602</strain>
    </source>
</reference>
<evidence type="ECO:0000256" key="2">
    <source>
        <dbReference type="SAM" id="Coils"/>
    </source>
</evidence>
<feature type="domain" description="BTB" evidence="4">
    <location>
        <begin position="28"/>
        <end position="92"/>
    </location>
</feature>
<evidence type="ECO:0000313" key="5">
    <source>
        <dbReference type="EMBL" id="PRW57115.1"/>
    </source>
</evidence>
<comment type="caution">
    <text evidence="5">The sequence shown here is derived from an EMBL/GenBank/DDBJ whole genome shotgun (WGS) entry which is preliminary data.</text>
</comment>
<dbReference type="OrthoDB" id="5894at2759"/>
<feature type="region of interest" description="Disordered" evidence="3">
    <location>
        <begin position="529"/>
        <end position="598"/>
    </location>
</feature>
<feature type="compositionally biased region" description="Basic residues" evidence="3">
    <location>
        <begin position="569"/>
        <end position="585"/>
    </location>
</feature>
<dbReference type="InterPro" id="IPR011333">
    <property type="entry name" value="SKP1/BTB/POZ_sf"/>
</dbReference>
<dbReference type="Gene3D" id="3.30.710.10">
    <property type="entry name" value="Potassium Channel Kv1.1, Chain A"/>
    <property type="match status" value="1"/>
</dbReference>
<dbReference type="AlphaFoldDB" id="A0A2P6TSS8"/>
<name>A0A2P6TSS8_CHLSO</name>
<dbReference type="PROSITE" id="PS50097">
    <property type="entry name" value="BTB"/>
    <property type="match status" value="1"/>
</dbReference>
<dbReference type="Pfam" id="PF00651">
    <property type="entry name" value="BTB"/>
    <property type="match status" value="1"/>
</dbReference>
<feature type="region of interest" description="Disordered" evidence="3">
    <location>
        <begin position="477"/>
        <end position="499"/>
    </location>
</feature>
<sequence>MAAASAGGLNTAIDPSFYLLEESLADLADAAIAVGGYSLPVHSQLLSLQSGVLRELFRGERESGGRSDAVVLREPFSAFTVIEVAWFLRLAYCLDPEQGERDLQQMGSCLSAVLRLAHALDAPRLLKKVERHIADKLSSGSVGAIVECIDLAEQCQLDGLYTKCVLRLAARLCTPGGDGDGFSHAAALASMDKGTILLTLGALAEAARRTSQSYGTYGGAPLVAAFLPTEAHLQEVQSFDDRRRSVQSKLDCVSQLLERQQRELRQLQQAAQEQVQSAVQAAEQELSRASQQLQAWLRQVERVQEELERRDEQIASLQQQLEQRQEEREGATAAVALAGIAASTAEQQGQQAEAAAISLALLVHESAEAAERYQEEAAAARQEAAQAREAAAVQQQHVGKLMGAVWELMRTCNHDLCAALTPHLAAAEGVAVEAAAAPAAAAEPQAAAGEVAAPLVAAAGEATTAAAAATGEAAAAPAAAAGPQQREASQRSPGSQWQQQLADVLLQLRAEERPQATEQFERRQQRQRQRWQQRQQAAELREAQEEQRQRQQRAQRQQQLQRAPQERRKQQRQQKRSGQKQSKRLKLQDPTQQGQREG</sequence>
<keyword evidence="2" id="KW-0175">Coiled coil</keyword>
<feature type="compositionally biased region" description="Low complexity" evidence="3">
    <location>
        <begin position="552"/>
        <end position="563"/>
    </location>
</feature>
<feature type="compositionally biased region" description="Polar residues" evidence="3">
    <location>
        <begin position="486"/>
        <end position="499"/>
    </location>
</feature>
<organism evidence="5 6">
    <name type="scientific">Chlorella sorokiniana</name>
    <name type="common">Freshwater green alga</name>
    <dbReference type="NCBI Taxonomy" id="3076"/>
    <lineage>
        <taxon>Eukaryota</taxon>
        <taxon>Viridiplantae</taxon>
        <taxon>Chlorophyta</taxon>
        <taxon>core chlorophytes</taxon>
        <taxon>Trebouxiophyceae</taxon>
        <taxon>Chlorellales</taxon>
        <taxon>Chlorellaceae</taxon>
        <taxon>Chlorella clade</taxon>
        <taxon>Chlorella</taxon>
    </lineage>
</organism>
<evidence type="ECO:0000313" key="6">
    <source>
        <dbReference type="Proteomes" id="UP000239899"/>
    </source>
</evidence>
<evidence type="ECO:0000259" key="4">
    <source>
        <dbReference type="PROSITE" id="PS50097"/>
    </source>
</evidence>
<feature type="coiled-coil region" evidence="2">
    <location>
        <begin position="363"/>
        <end position="390"/>
    </location>
</feature>
<protein>
    <recommendedName>
        <fullName evidence="4">BTB domain-containing protein</fullName>
    </recommendedName>
</protein>
<dbReference type="InterPro" id="IPR000210">
    <property type="entry name" value="BTB/POZ_dom"/>
</dbReference>
<evidence type="ECO:0000256" key="3">
    <source>
        <dbReference type="SAM" id="MobiDB-lite"/>
    </source>
</evidence>
<feature type="coiled-coil region" evidence="2">
    <location>
        <begin position="243"/>
        <end position="334"/>
    </location>
</feature>
<gene>
    <name evidence="5" type="ORF">C2E21_3975</name>
</gene>
<accession>A0A2P6TSS8</accession>